<protein>
    <submittedName>
        <fullName evidence="10">ATP-binding cassette domain-containing protein</fullName>
    </submittedName>
</protein>
<dbReference type="PROSITE" id="PS00211">
    <property type="entry name" value="ABC_TRANSPORTER_1"/>
    <property type="match status" value="2"/>
</dbReference>
<dbReference type="Gene3D" id="3.40.50.300">
    <property type="entry name" value="P-loop containing nucleotide triphosphate hydrolases"/>
    <property type="match status" value="2"/>
</dbReference>
<evidence type="ECO:0000256" key="7">
    <source>
        <dbReference type="ARBA" id="ARBA00022967"/>
    </source>
</evidence>
<evidence type="ECO:0000313" key="12">
    <source>
        <dbReference type="Proteomes" id="UP000433575"/>
    </source>
</evidence>
<comment type="subcellular location">
    <subcellularLocation>
        <location evidence="1">Cell membrane</location>
        <topology evidence="1">Peripheral membrane protein</topology>
    </subcellularLocation>
</comment>
<keyword evidence="4" id="KW-0677">Repeat</keyword>
<dbReference type="EMBL" id="WKPI01000024">
    <property type="protein sequence ID" value="MSC33963.1"/>
    <property type="molecule type" value="Genomic_DNA"/>
</dbReference>
<gene>
    <name evidence="11" type="ORF">GKD88_12620</name>
    <name evidence="10" type="ORF">GKE08_12950</name>
</gene>
<proteinExistence type="predicted"/>
<accession>A0A6N7S8M4</accession>
<dbReference type="Pfam" id="PF00005">
    <property type="entry name" value="ABC_tran"/>
    <property type="match status" value="2"/>
</dbReference>
<evidence type="ECO:0000313" key="10">
    <source>
        <dbReference type="EMBL" id="MSA90233.1"/>
    </source>
</evidence>
<dbReference type="PANTHER" id="PTHR43790">
    <property type="entry name" value="CARBOHYDRATE TRANSPORT ATP-BINDING PROTEIN MG119-RELATED"/>
    <property type="match status" value="1"/>
</dbReference>
<comment type="caution">
    <text evidence="10">The sequence shown here is derived from an EMBL/GenBank/DDBJ whole genome shotgun (WGS) entry which is preliminary data.</text>
</comment>
<evidence type="ECO:0000256" key="3">
    <source>
        <dbReference type="ARBA" id="ARBA00022475"/>
    </source>
</evidence>
<dbReference type="InterPro" id="IPR003593">
    <property type="entry name" value="AAA+_ATPase"/>
</dbReference>
<dbReference type="EMBL" id="WKPJ01000022">
    <property type="protein sequence ID" value="MSA90233.1"/>
    <property type="molecule type" value="Genomic_DNA"/>
</dbReference>
<dbReference type="CDD" id="cd03215">
    <property type="entry name" value="ABC_Carb_Monos_II"/>
    <property type="match status" value="1"/>
</dbReference>
<evidence type="ECO:0000256" key="8">
    <source>
        <dbReference type="ARBA" id="ARBA00023136"/>
    </source>
</evidence>
<keyword evidence="2" id="KW-0813">Transport</keyword>
<evidence type="ECO:0000313" key="13">
    <source>
        <dbReference type="Proteomes" id="UP000480929"/>
    </source>
</evidence>
<dbReference type="InterPro" id="IPR027417">
    <property type="entry name" value="P-loop_NTPase"/>
</dbReference>
<dbReference type="GO" id="GO:0016887">
    <property type="term" value="F:ATP hydrolysis activity"/>
    <property type="evidence" value="ECO:0007669"/>
    <property type="project" value="InterPro"/>
</dbReference>
<dbReference type="CDD" id="cd03216">
    <property type="entry name" value="ABC_Carb_Monos_I"/>
    <property type="match status" value="1"/>
</dbReference>
<feature type="domain" description="ABC transporter" evidence="9">
    <location>
        <begin position="257"/>
        <end position="499"/>
    </location>
</feature>
<dbReference type="RefSeq" id="WP_154239423.1">
    <property type="nucleotide sequence ID" value="NZ_CAUFAO010000006.1"/>
</dbReference>
<keyword evidence="3" id="KW-1003">Cell membrane</keyword>
<name>A0A6N7S8M4_9FIRM</name>
<evidence type="ECO:0000256" key="1">
    <source>
        <dbReference type="ARBA" id="ARBA00004202"/>
    </source>
</evidence>
<keyword evidence="7" id="KW-1278">Translocase</keyword>
<evidence type="ECO:0000259" key="9">
    <source>
        <dbReference type="PROSITE" id="PS50893"/>
    </source>
</evidence>
<dbReference type="AlphaFoldDB" id="A0A6N7S8M4"/>
<reference evidence="12 13" key="1">
    <citation type="journal article" date="2019" name="Nat. Med.">
        <title>A library of human gut bacterial isolates paired with longitudinal multiomics data enables mechanistic microbiome research.</title>
        <authorList>
            <person name="Poyet M."/>
            <person name="Groussin M."/>
            <person name="Gibbons S.M."/>
            <person name="Avila-Pacheco J."/>
            <person name="Jiang X."/>
            <person name="Kearney S.M."/>
            <person name="Perrotta A.R."/>
            <person name="Berdy B."/>
            <person name="Zhao S."/>
            <person name="Lieberman T.D."/>
            <person name="Swanson P.K."/>
            <person name="Smith M."/>
            <person name="Roesemann S."/>
            <person name="Alexander J.E."/>
            <person name="Rich S.A."/>
            <person name="Livny J."/>
            <person name="Vlamakis H."/>
            <person name="Clish C."/>
            <person name="Bullock K."/>
            <person name="Deik A."/>
            <person name="Scott J."/>
            <person name="Pierce K.A."/>
            <person name="Xavier R.J."/>
            <person name="Alm E.J."/>
        </authorList>
    </citation>
    <scope>NUCLEOTIDE SEQUENCE [LARGE SCALE GENOMIC DNA]</scope>
    <source>
        <strain evidence="10 12">BIOML-A4</strain>
        <strain evidence="11 13">BIOML-A5</strain>
    </source>
</reference>
<keyword evidence="5" id="KW-0547">Nucleotide-binding</keyword>
<dbReference type="Proteomes" id="UP000433575">
    <property type="component" value="Unassembled WGS sequence"/>
</dbReference>
<organism evidence="10 12">
    <name type="scientific">Holdemania massiliensis</name>
    <dbReference type="NCBI Taxonomy" id="1468449"/>
    <lineage>
        <taxon>Bacteria</taxon>
        <taxon>Bacillati</taxon>
        <taxon>Bacillota</taxon>
        <taxon>Erysipelotrichia</taxon>
        <taxon>Erysipelotrichales</taxon>
        <taxon>Erysipelotrichaceae</taxon>
        <taxon>Holdemania</taxon>
    </lineage>
</organism>
<feature type="domain" description="ABC transporter" evidence="9">
    <location>
        <begin position="4"/>
        <end position="239"/>
    </location>
</feature>
<dbReference type="PROSITE" id="PS50893">
    <property type="entry name" value="ABC_TRANSPORTER_2"/>
    <property type="match status" value="2"/>
</dbReference>
<keyword evidence="8" id="KW-0472">Membrane</keyword>
<dbReference type="SUPFAM" id="SSF52540">
    <property type="entry name" value="P-loop containing nucleoside triphosphate hydrolases"/>
    <property type="match status" value="2"/>
</dbReference>
<dbReference type="Proteomes" id="UP000480929">
    <property type="component" value="Unassembled WGS sequence"/>
</dbReference>
<dbReference type="PANTHER" id="PTHR43790:SF4">
    <property type="entry name" value="GUANOSINE IMPORT ATP-BINDING PROTEIN NUPO"/>
    <property type="match status" value="1"/>
</dbReference>
<dbReference type="InterPro" id="IPR017871">
    <property type="entry name" value="ABC_transporter-like_CS"/>
</dbReference>
<evidence type="ECO:0000313" key="11">
    <source>
        <dbReference type="EMBL" id="MSC33963.1"/>
    </source>
</evidence>
<dbReference type="OrthoDB" id="9771863at2"/>
<evidence type="ECO:0000256" key="6">
    <source>
        <dbReference type="ARBA" id="ARBA00022840"/>
    </source>
</evidence>
<dbReference type="GO" id="GO:0005886">
    <property type="term" value="C:plasma membrane"/>
    <property type="evidence" value="ECO:0007669"/>
    <property type="project" value="UniProtKB-SubCell"/>
</dbReference>
<keyword evidence="6 10" id="KW-0067">ATP-binding</keyword>
<dbReference type="InterPro" id="IPR050107">
    <property type="entry name" value="ABC_carbohydrate_import_ATPase"/>
</dbReference>
<keyword evidence="13" id="KW-1185">Reference proteome</keyword>
<evidence type="ECO:0000256" key="5">
    <source>
        <dbReference type="ARBA" id="ARBA00022741"/>
    </source>
</evidence>
<dbReference type="FunFam" id="3.40.50.300:FF:000127">
    <property type="entry name" value="Ribose import ATP-binding protein RbsA"/>
    <property type="match status" value="1"/>
</dbReference>
<dbReference type="GO" id="GO:0005524">
    <property type="term" value="F:ATP binding"/>
    <property type="evidence" value="ECO:0007669"/>
    <property type="project" value="UniProtKB-KW"/>
</dbReference>
<evidence type="ECO:0000256" key="2">
    <source>
        <dbReference type="ARBA" id="ARBA00022448"/>
    </source>
</evidence>
<dbReference type="SMART" id="SM00382">
    <property type="entry name" value="AAA"/>
    <property type="match status" value="2"/>
</dbReference>
<dbReference type="InterPro" id="IPR003439">
    <property type="entry name" value="ABC_transporter-like_ATP-bd"/>
</dbReference>
<sequence>MNSVEMIDIVKQYPLVRAVDHVSFSLGEGEIHSLLGENGAGKSTLMKILYGMTSPDEGEIRINGKPVKIKSPKDAIQLGIGMVHQHFMLSPVMSVTENIIVNHEPRKGWLIDEKKAEQQIQELIDRFHFNIDARAKVQELSVGEQQRVEILKAIYRGANILILDEPTAVLTPQEVEELFVIMRNLKNDKKSIIIITHKLKETLAIADRISVLRDGKMVESGLPLDNVTTNDLAQMMVGREVELNVRRENTNLGEDYFRIQDLKLSERGVQVLSGISLTIRKGEILGIAGIEGNGQTELIEVLTGLRKADSGTITMGLESIHGDAHTFLKHKIGHIPEDRLTRGLVSEMSIEDNLILGYHDAPQFLKQGMLQKKNIQSYADEAVNEYMIKTPNARELVSSLSGGNQQKVVIARVFKQNPDVLIVAQPTRGVDVGAMEYIHHQLLQLRDEGKAILLISADLDEVRSLSDRIAVIYDGRIVSVQKAEDADELSLGLLMTGGKEARHEQAV</sequence>
<evidence type="ECO:0000256" key="4">
    <source>
        <dbReference type="ARBA" id="ARBA00022737"/>
    </source>
</evidence>